<evidence type="ECO:0000313" key="7">
    <source>
        <dbReference type="Proteomes" id="UP000504606"/>
    </source>
</evidence>
<accession>A0A9C6UEC2</accession>
<evidence type="ECO:0000259" key="6">
    <source>
        <dbReference type="Pfam" id="PF13873"/>
    </source>
</evidence>
<keyword evidence="3" id="KW-0805">Transcription regulation</keyword>
<sequence>MADPTEHQWLRLMDLVRADKEMQGEFMGPGAAGRVIAKWEALAAQINAMGGAFKTGEKWKEAFNNLKNRAKRQYNERGRYMAATGGGPPPPAHLGLSLVYQKAMEFVPREQLHGNPVPNALQMYNVFRNSLITKCVVHVQYCTLAH</sequence>
<dbReference type="RefSeq" id="XP_052126358.1">
    <property type="nucleotide sequence ID" value="XM_052270398.1"/>
</dbReference>
<gene>
    <name evidence="8" type="primary">LOC127750016</name>
</gene>
<comment type="subunit">
    <text evidence="1">Self-associates forming complexes of several hundred monomers.</text>
</comment>
<evidence type="ECO:0000313" key="8">
    <source>
        <dbReference type="RefSeq" id="XP_052126358.1"/>
    </source>
</evidence>
<keyword evidence="4" id="KW-0804">Transcription</keyword>
<protein>
    <recommendedName>
        <fullName evidence="2">Regulatory protein zeste</fullName>
    </recommendedName>
</protein>
<dbReference type="Pfam" id="PF13873">
    <property type="entry name" value="Myb_DNA-bind_5"/>
    <property type="match status" value="1"/>
</dbReference>
<evidence type="ECO:0000256" key="5">
    <source>
        <dbReference type="ARBA" id="ARBA00025466"/>
    </source>
</evidence>
<organism evidence="7 8">
    <name type="scientific">Frankliniella occidentalis</name>
    <name type="common">Western flower thrips</name>
    <name type="synonym">Euthrips occidentalis</name>
    <dbReference type="NCBI Taxonomy" id="133901"/>
    <lineage>
        <taxon>Eukaryota</taxon>
        <taxon>Metazoa</taxon>
        <taxon>Ecdysozoa</taxon>
        <taxon>Arthropoda</taxon>
        <taxon>Hexapoda</taxon>
        <taxon>Insecta</taxon>
        <taxon>Pterygota</taxon>
        <taxon>Neoptera</taxon>
        <taxon>Paraneoptera</taxon>
        <taxon>Thysanoptera</taxon>
        <taxon>Terebrantia</taxon>
        <taxon>Thripoidea</taxon>
        <taxon>Thripidae</taxon>
        <taxon>Frankliniella</taxon>
    </lineage>
</organism>
<evidence type="ECO:0000256" key="4">
    <source>
        <dbReference type="ARBA" id="ARBA00023163"/>
    </source>
</evidence>
<reference evidence="8" key="1">
    <citation type="submission" date="2025-08" db="UniProtKB">
        <authorList>
            <consortium name="RefSeq"/>
        </authorList>
    </citation>
    <scope>IDENTIFICATION</scope>
    <source>
        <tissue evidence="8">Whole organism</tissue>
    </source>
</reference>
<dbReference type="AlphaFoldDB" id="A0A9C6UEC2"/>
<dbReference type="GeneID" id="127750016"/>
<comment type="function">
    <text evidence="5">Involved in transvection phenomena (= synapsis-dependent gene expression), where the synaptic pairing of chromosomes carrying genes with which zeste interacts influences the expression of these genes. Zeste binds to DNA and stimulates transcription from a nearby promoter.</text>
</comment>
<keyword evidence="7" id="KW-1185">Reference proteome</keyword>
<name>A0A9C6UEC2_FRAOC</name>
<evidence type="ECO:0000256" key="2">
    <source>
        <dbReference type="ARBA" id="ARBA00016807"/>
    </source>
</evidence>
<feature type="domain" description="Myb/SANT-like DNA-binding" evidence="6">
    <location>
        <begin position="37"/>
        <end position="74"/>
    </location>
</feature>
<dbReference type="KEGG" id="foc:127750016"/>
<dbReference type="Proteomes" id="UP000504606">
    <property type="component" value="Unplaced"/>
</dbReference>
<evidence type="ECO:0000256" key="1">
    <source>
        <dbReference type="ARBA" id="ARBA00011764"/>
    </source>
</evidence>
<evidence type="ECO:0000256" key="3">
    <source>
        <dbReference type="ARBA" id="ARBA00023015"/>
    </source>
</evidence>
<dbReference type="InterPro" id="IPR028002">
    <property type="entry name" value="Myb_DNA-bind_5"/>
</dbReference>
<proteinExistence type="predicted"/>
<dbReference type="OrthoDB" id="8037592at2759"/>